<gene>
    <name evidence="9" type="primary">acyP</name>
    <name evidence="9" type="ORF">CPJCM30710_12780</name>
</gene>
<dbReference type="PROSITE" id="PS00151">
    <property type="entry name" value="ACYLPHOSPHATASE_2"/>
    <property type="match status" value="1"/>
</dbReference>
<evidence type="ECO:0000259" key="8">
    <source>
        <dbReference type="PROSITE" id="PS51160"/>
    </source>
</evidence>
<keyword evidence="10" id="KW-1185">Reference proteome</keyword>
<dbReference type="PROSITE" id="PS00150">
    <property type="entry name" value="ACYLPHOSPHATASE_1"/>
    <property type="match status" value="1"/>
</dbReference>
<dbReference type="Pfam" id="PF00708">
    <property type="entry name" value="Acylphosphatase"/>
    <property type="match status" value="1"/>
</dbReference>
<evidence type="ECO:0000313" key="10">
    <source>
        <dbReference type="Proteomes" id="UP000679179"/>
    </source>
</evidence>
<proteinExistence type="inferred from homology"/>
<dbReference type="Proteomes" id="UP000679179">
    <property type="component" value="Unassembled WGS sequence"/>
</dbReference>
<evidence type="ECO:0000256" key="3">
    <source>
        <dbReference type="ARBA" id="ARBA00015991"/>
    </source>
</evidence>
<dbReference type="EC" id="3.6.1.7" evidence="2 5"/>
<dbReference type="PROSITE" id="PS51160">
    <property type="entry name" value="ACYLPHOSPHATASE_3"/>
    <property type="match status" value="1"/>
</dbReference>
<feature type="active site" evidence="5">
    <location>
        <position position="18"/>
    </location>
</feature>
<dbReference type="PANTHER" id="PTHR47268">
    <property type="entry name" value="ACYLPHOSPHATASE"/>
    <property type="match status" value="1"/>
</dbReference>
<dbReference type="InterPro" id="IPR036046">
    <property type="entry name" value="Acylphosphatase-like_dom_sf"/>
</dbReference>
<dbReference type="InterPro" id="IPR017968">
    <property type="entry name" value="Acylphosphatase_CS"/>
</dbReference>
<evidence type="ECO:0000256" key="4">
    <source>
        <dbReference type="ARBA" id="ARBA00047645"/>
    </source>
</evidence>
<reference evidence="9" key="1">
    <citation type="submission" date="2021-03" db="EMBL/GenBank/DDBJ databases">
        <title>Taxonomic study of Clostridium polyendosporum from meadow-gley soil under rice.</title>
        <authorList>
            <person name="Kobayashi H."/>
            <person name="Tanizawa Y."/>
            <person name="Yagura M."/>
        </authorList>
    </citation>
    <scope>NUCLEOTIDE SEQUENCE</scope>
    <source>
        <strain evidence="9">JCM 30710</strain>
    </source>
</reference>
<dbReference type="InterPro" id="IPR001792">
    <property type="entry name" value="Acylphosphatase-like_dom"/>
</dbReference>
<dbReference type="GO" id="GO:0003998">
    <property type="term" value="F:acylphosphatase activity"/>
    <property type="evidence" value="ECO:0007669"/>
    <property type="project" value="UniProtKB-EC"/>
</dbReference>
<evidence type="ECO:0000256" key="6">
    <source>
        <dbReference type="RuleBase" id="RU000553"/>
    </source>
</evidence>
<protein>
    <recommendedName>
        <fullName evidence="3 5">Acylphosphatase</fullName>
        <ecNumber evidence="2 5">3.6.1.7</ecNumber>
    </recommendedName>
</protein>
<dbReference type="AlphaFoldDB" id="A0A919RYI4"/>
<organism evidence="9 10">
    <name type="scientific">Clostridium polyendosporum</name>
    <dbReference type="NCBI Taxonomy" id="69208"/>
    <lineage>
        <taxon>Bacteria</taxon>
        <taxon>Bacillati</taxon>
        <taxon>Bacillota</taxon>
        <taxon>Clostridia</taxon>
        <taxon>Eubacteriales</taxon>
        <taxon>Clostridiaceae</taxon>
        <taxon>Clostridium</taxon>
    </lineage>
</organism>
<feature type="active site" evidence="5">
    <location>
        <position position="36"/>
    </location>
</feature>
<comment type="similarity">
    <text evidence="1 7">Belongs to the acylphosphatase family.</text>
</comment>
<dbReference type="InterPro" id="IPR020456">
    <property type="entry name" value="Acylphosphatase"/>
</dbReference>
<dbReference type="PANTHER" id="PTHR47268:SF4">
    <property type="entry name" value="ACYLPHOSPHATASE"/>
    <property type="match status" value="1"/>
</dbReference>
<dbReference type="SUPFAM" id="SSF54975">
    <property type="entry name" value="Acylphosphatase/BLUF domain-like"/>
    <property type="match status" value="1"/>
</dbReference>
<accession>A0A919RYI4</accession>
<dbReference type="EMBL" id="BOPZ01000008">
    <property type="protein sequence ID" value="GIM28612.1"/>
    <property type="molecule type" value="Genomic_DNA"/>
</dbReference>
<evidence type="ECO:0000256" key="2">
    <source>
        <dbReference type="ARBA" id="ARBA00012150"/>
    </source>
</evidence>
<dbReference type="RefSeq" id="WP_212903338.1">
    <property type="nucleotide sequence ID" value="NZ_BOPZ01000008.1"/>
</dbReference>
<feature type="domain" description="Acylphosphatase-like" evidence="8">
    <location>
        <begin position="3"/>
        <end position="90"/>
    </location>
</feature>
<sequence length="91" mass="10710">MVRYILLVSGRVQGVGFRYFVQYEASFLNLTGYAKNLDTGDVEICIQGKEELVETLLIKIKKGNRFSRIDDFYIRKIPIVENETKFHIRYE</sequence>
<evidence type="ECO:0000313" key="9">
    <source>
        <dbReference type="EMBL" id="GIM28612.1"/>
    </source>
</evidence>
<dbReference type="Gene3D" id="3.30.70.100">
    <property type="match status" value="1"/>
</dbReference>
<comment type="caution">
    <text evidence="9">The sequence shown here is derived from an EMBL/GenBank/DDBJ whole genome shotgun (WGS) entry which is preliminary data.</text>
</comment>
<evidence type="ECO:0000256" key="1">
    <source>
        <dbReference type="ARBA" id="ARBA00005614"/>
    </source>
</evidence>
<keyword evidence="5 6" id="KW-0378">Hydrolase</keyword>
<evidence type="ECO:0000256" key="5">
    <source>
        <dbReference type="PROSITE-ProRule" id="PRU00520"/>
    </source>
</evidence>
<comment type="catalytic activity">
    <reaction evidence="4 5 6">
        <text>an acyl phosphate + H2O = a carboxylate + phosphate + H(+)</text>
        <dbReference type="Rhea" id="RHEA:14965"/>
        <dbReference type="ChEBI" id="CHEBI:15377"/>
        <dbReference type="ChEBI" id="CHEBI:15378"/>
        <dbReference type="ChEBI" id="CHEBI:29067"/>
        <dbReference type="ChEBI" id="CHEBI:43474"/>
        <dbReference type="ChEBI" id="CHEBI:59918"/>
        <dbReference type="EC" id="3.6.1.7"/>
    </reaction>
</comment>
<evidence type="ECO:0000256" key="7">
    <source>
        <dbReference type="RuleBase" id="RU004168"/>
    </source>
</evidence>
<name>A0A919RYI4_9CLOT</name>